<gene>
    <name evidence="1" type="ORF">FIBSPDRAFT_953281</name>
</gene>
<protein>
    <submittedName>
        <fullName evidence="1">Uncharacterized protein</fullName>
    </submittedName>
</protein>
<sequence length="311" mass="34065">MPAPTFRVDPQTVLHVDPQAGPMQGRPQWWDEAWKCQACLQATDRALAAERELASLKSTVQLERHQREKLNVLVPEIIAQRNEKSNEEAKQEKMRVRIEILESDQTREHKAFEAYKHASQAELDALKLKLKPRTPFEEAIAVLPEHLLLPFEGPVIAMLGEWREAESLRSAAAVATQQHAAALLATSKQADKEKEAIKKASATSIKAAVKGKDTAEKAAAAAKKKSVDAAAGMKKAVENAEAATKEKKVAQKLAAESLEAAANQISLAQARADEEATKRVEAEDTLAVLYKAFAQVYKGDLSLIPHVLPHA</sequence>
<reference evidence="1" key="1">
    <citation type="journal article" date="2016" name="Mol. Biol. Evol.">
        <title>Comparative Genomics of Early-Diverging Mushroom-Forming Fungi Provides Insights into the Origins of Lignocellulose Decay Capabilities.</title>
        <authorList>
            <person name="Nagy L.G."/>
            <person name="Riley R."/>
            <person name="Tritt A."/>
            <person name="Adam C."/>
            <person name="Daum C."/>
            <person name="Floudas D."/>
            <person name="Sun H."/>
            <person name="Yadav J.S."/>
            <person name="Pangilinan J."/>
            <person name="Larsson K.H."/>
            <person name="Matsuura K."/>
            <person name="Barry K."/>
            <person name="Labutti K."/>
            <person name="Kuo R."/>
            <person name="Ohm R.A."/>
            <person name="Bhattacharya S.S."/>
            <person name="Shirouzu T."/>
            <person name="Yoshinaga Y."/>
            <person name="Martin F.M."/>
            <person name="Grigoriev I.V."/>
            <person name="Hibbett D.S."/>
        </authorList>
    </citation>
    <scope>NUCLEOTIDE SEQUENCE [LARGE SCALE GENOMIC DNA]</scope>
    <source>
        <strain evidence="1">CBS 109695</strain>
    </source>
</reference>
<dbReference type="EMBL" id="KV417543">
    <property type="protein sequence ID" value="KZP21946.1"/>
    <property type="molecule type" value="Genomic_DNA"/>
</dbReference>
<proteinExistence type="predicted"/>
<organism evidence="1">
    <name type="scientific">Athelia psychrophila</name>
    <dbReference type="NCBI Taxonomy" id="1759441"/>
    <lineage>
        <taxon>Eukaryota</taxon>
        <taxon>Fungi</taxon>
        <taxon>Dikarya</taxon>
        <taxon>Basidiomycota</taxon>
        <taxon>Agaricomycotina</taxon>
        <taxon>Agaricomycetes</taxon>
        <taxon>Agaricomycetidae</taxon>
        <taxon>Atheliales</taxon>
        <taxon>Atheliaceae</taxon>
        <taxon>Athelia</taxon>
    </lineage>
</organism>
<accession>A0A166KIQ2</accession>
<name>A0A166KIQ2_9AGAM</name>
<dbReference type="AlphaFoldDB" id="A0A166KIQ2"/>
<evidence type="ECO:0000313" key="1">
    <source>
        <dbReference type="EMBL" id="KZP21946.1"/>
    </source>
</evidence>